<dbReference type="Proteomes" id="UP001153076">
    <property type="component" value="Unassembled WGS sequence"/>
</dbReference>
<sequence>MASIAGDGGADSGEWSAVVEAWWWLAGDGDLRLMVDGLWWRPPLKGGKAVIRAGENGAPFPLKRRDQLLDYILTLMGHDDDNDGFVSTSFELLRTQALALSACTTLVSVEPKLTMETRNHVMKSRLWNNVAFLINEMSYLEGRAGFFCFTKRTIGGYQSPYRQSHYSVMCNLTHKGSRDGRPPATGGWWSKGGGDQGVVGDTFGGGSRDVRGSAAFVLPSRDALSLGDRVIMYLPRCADTNAEVRKLSTQILDLLFSIALSLPKPMNSNLGVDVEMSYLALSSLEDVIAILKSLFLTLDGDIVKKSKAFYPGFKAGFDMCCALLLVAALHGCTSAICDNIKQSAEASIQAVIEFVMKRKDELNESDVSRSKLLGDDMVQPSQVLESPSTPVNPSYYHMIHHLHDNHIPLAAGGLPVAGGLNTVVASHQWCDARALPVTPVPEWPLASCQSFGKGVVGSVGDGS</sequence>
<protein>
    <submittedName>
        <fullName evidence="1">Uncharacterized protein</fullName>
    </submittedName>
</protein>
<dbReference type="OrthoDB" id="1884734at2759"/>
<name>A0A9Q1K886_9CARY</name>
<keyword evidence="2" id="KW-1185">Reference proteome</keyword>
<evidence type="ECO:0000313" key="2">
    <source>
        <dbReference type="Proteomes" id="UP001153076"/>
    </source>
</evidence>
<dbReference type="InterPro" id="IPR045206">
    <property type="entry name" value="Maestro_heat-like_prot"/>
</dbReference>
<reference evidence="1" key="1">
    <citation type="submission" date="2022-04" db="EMBL/GenBank/DDBJ databases">
        <title>Carnegiea gigantea Genome sequencing and assembly v2.</title>
        <authorList>
            <person name="Copetti D."/>
            <person name="Sanderson M.J."/>
            <person name="Burquez A."/>
            <person name="Wojciechowski M.F."/>
        </authorList>
    </citation>
    <scope>NUCLEOTIDE SEQUENCE</scope>
    <source>
        <strain evidence="1">SGP5-SGP5p</strain>
        <tissue evidence="1">Aerial part</tissue>
    </source>
</reference>
<proteinExistence type="predicted"/>
<evidence type="ECO:0000313" key="1">
    <source>
        <dbReference type="EMBL" id="KAJ8438695.1"/>
    </source>
</evidence>
<dbReference type="PANTHER" id="PTHR23120:SF0">
    <property type="entry name" value="MAESTRO HEAT-LIKE REPEAT FAMILY MEMBER 1"/>
    <property type="match status" value="1"/>
</dbReference>
<organism evidence="1 2">
    <name type="scientific">Carnegiea gigantea</name>
    <dbReference type="NCBI Taxonomy" id="171969"/>
    <lineage>
        <taxon>Eukaryota</taxon>
        <taxon>Viridiplantae</taxon>
        <taxon>Streptophyta</taxon>
        <taxon>Embryophyta</taxon>
        <taxon>Tracheophyta</taxon>
        <taxon>Spermatophyta</taxon>
        <taxon>Magnoliopsida</taxon>
        <taxon>eudicotyledons</taxon>
        <taxon>Gunneridae</taxon>
        <taxon>Pentapetalae</taxon>
        <taxon>Caryophyllales</taxon>
        <taxon>Cactineae</taxon>
        <taxon>Cactaceae</taxon>
        <taxon>Cactoideae</taxon>
        <taxon>Echinocereeae</taxon>
        <taxon>Carnegiea</taxon>
    </lineage>
</organism>
<dbReference type="PANTHER" id="PTHR23120">
    <property type="entry name" value="MAESTRO-RELATED HEAT DOMAIN-CONTAINING"/>
    <property type="match status" value="1"/>
</dbReference>
<dbReference type="EMBL" id="JAKOGI010000244">
    <property type="protein sequence ID" value="KAJ8438695.1"/>
    <property type="molecule type" value="Genomic_DNA"/>
</dbReference>
<dbReference type="GO" id="GO:0005737">
    <property type="term" value="C:cytoplasm"/>
    <property type="evidence" value="ECO:0007669"/>
    <property type="project" value="TreeGrafter"/>
</dbReference>
<accession>A0A9Q1K886</accession>
<dbReference type="AlphaFoldDB" id="A0A9Q1K886"/>
<comment type="caution">
    <text evidence="1">The sequence shown here is derived from an EMBL/GenBank/DDBJ whole genome shotgun (WGS) entry which is preliminary data.</text>
</comment>
<gene>
    <name evidence="1" type="ORF">Cgig2_011878</name>
</gene>